<protein>
    <submittedName>
        <fullName evidence="1">Uncharacterized protein</fullName>
    </submittedName>
</protein>
<sequence>MSNNAMSNETDLDWLARNVHVWPAGDHQPWCYVYIVAGGAMKASGNFLDAVAYPIRITKDQWLARRAELQNKPSWDHEAVPAWATALAQDQDGEWKWLGDNVAQYVDGFTADKIRAQCKGVVLGSWRDTLEKRPEEFKPFTSVEGNQEQDMKQQHDMKQDNGWFERGELPPVGVECLYVVSDRLSAEVEITAHAKFGLCFVEVGKSGENYVSKTAELHRFRPVRTERDVLLSIIVEEMNRYDTDGKLADAILAAGFSLRDK</sequence>
<dbReference type="EMBL" id="KY290953">
    <property type="protein sequence ID" value="APU01231.1"/>
    <property type="molecule type" value="Genomic_DNA"/>
</dbReference>
<reference evidence="1 2" key="1">
    <citation type="journal article" date="2017" name="Sci. Rep.">
        <title>Characterization and diversity of phages infecting Aeromonas salmonicida subsp. salmonicida.</title>
        <authorList>
            <person name="Vincent A.T."/>
            <person name="Paquet V.E."/>
            <person name="Bernatchez A."/>
            <person name="Tremblay D.M."/>
            <person name="Moineau S."/>
            <person name="Charette S.J."/>
        </authorList>
    </citation>
    <scope>NUCLEOTIDE SEQUENCE [LARGE SCALE GENOMIC DNA]</scope>
</reference>
<evidence type="ECO:0000313" key="2">
    <source>
        <dbReference type="Proteomes" id="UP000225772"/>
    </source>
</evidence>
<evidence type="ECO:0000313" key="1">
    <source>
        <dbReference type="EMBL" id="APU01231.1"/>
    </source>
</evidence>
<accession>A0A219YB61</accession>
<proteinExistence type="predicted"/>
<name>A0A219YB61_9CAUD</name>
<dbReference type="Proteomes" id="UP000225772">
    <property type="component" value="Segment"/>
</dbReference>
<organism evidence="1 2">
    <name type="scientific">Aeromonas phage 51</name>
    <dbReference type="NCBI Taxonomy" id="1932901"/>
    <lineage>
        <taxon>Viruses</taxon>
        <taxon>Duplodnaviria</taxon>
        <taxon>Heunggongvirae</taxon>
        <taxon>Uroviricota</taxon>
        <taxon>Caudoviricetes</taxon>
        <taxon>Popoffvirus</taxon>
        <taxon>Popoffvirus pv56</taxon>
    </lineage>
</organism>